<feature type="compositionally biased region" description="Low complexity" evidence="1">
    <location>
        <begin position="18"/>
        <end position="34"/>
    </location>
</feature>
<name>A0A4X2MF86_VOMUR</name>
<evidence type="ECO:0000313" key="3">
    <source>
        <dbReference type="Proteomes" id="UP000314987"/>
    </source>
</evidence>
<keyword evidence="3" id="KW-1185">Reference proteome</keyword>
<reference evidence="2" key="2">
    <citation type="submission" date="2025-08" db="UniProtKB">
        <authorList>
            <consortium name="Ensembl"/>
        </authorList>
    </citation>
    <scope>IDENTIFICATION</scope>
</reference>
<feature type="compositionally biased region" description="Pro residues" evidence="1">
    <location>
        <begin position="44"/>
        <end position="59"/>
    </location>
</feature>
<dbReference type="Proteomes" id="UP000314987">
    <property type="component" value="Unassembled WGS sequence"/>
</dbReference>
<organism evidence="2 3">
    <name type="scientific">Vombatus ursinus</name>
    <name type="common">Common wombat</name>
    <dbReference type="NCBI Taxonomy" id="29139"/>
    <lineage>
        <taxon>Eukaryota</taxon>
        <taxon>Metazoa</taxon>
        <taxon>Chordata</taxon>
        <taxon>Craniata</taxon>
        <taxon>Vertebrata</taxon>
        <taxon>Euteleostomi</taxon>
        <taxon>Mammalia</taxon>
        <taxon>Metatheria</taxon>
        <taxon>Diprotodontia</taxon>
        <taxon>Vombatidae</taxon>
        <taxon>Vombatus</taxon>
    </lineage>
</organism>
<dbReference type="STRING" id="29139.ENSVURP00010032420"/>
<protein>
    <submittedName>
        <fullName evidence="2">Uncharacterized protein</fullName>
    </submittedName>
</protein>
<reference evidence="3" key="1">
    <citation type="submission" date="2018-12" db="EMBL/GenBank/DDBJ databases">
        <authorList>
            <person name="Yazar S."/>
        </authorList>
    </citation>
    <scope>NUCLEOTIDE SEQUENCE [LARGE SCALE GENOMIC DNA]</scope>
</reference>
<proteinExistence type="predicted"/>
<evidence type="ECO:0000313" key="2">
    <source>
        <dbReference type="Ensembl" id="ENSVURP00010032420.1"/>
    </source>
</evidence>
<dbReference type="Ensembl" id="ENSVURT00010036912.1">
    <property type="protein sequence ID" value="ENSVURP00010032420.1"/>
    <property type="gene ID" value="ENSVURG00010024743.1"/>
</dbReference>
<feature type="region of interest" description="Disordered" evidence="1">
    <location>
        <begin position="1"/>
        <end position="59"/>
    </location>
</feature>
<evidence type="ECO:0000256" key="1">
    <source>
        <dbReference type="SAM" id="MobiDB-lite"/>
    </source>
</evidence>
<sequence length="90" mass="9563">MELEVPDEAERAEAGAVPPEAEWAGESGAAAPSATGNGLRLLASPPPPPPHWSFPAPPDLCPWGPDISVILGEKRRMKRRSRSGWGPEES</sequence>
<accession>A0A4X2MF86</accession>
<reference evidence="2" key="3">
    <citation type="submission" date="2025-09" db="UniProtKB">
        <authorList>
            <consortium name="Ensembl"/>
        </authorList>
    </citation>
    <scope>IDENTIFICATION</scope>
</reference>
<dbReference type="AlphaFoldDB" id="A0A4X2MF86"/>